<dbReference type="InterPro" id="IPR003482">
    <property type="entry name" value="Whib"/>
</dbReference>
<dbReference type="EMBL" id="BAABHS010000019">
    <property type="protein sequence ID" value="GAA4978140.1"/>
    <property type="molecule type" value="Genomic_DNA"/>
</dbReference>
<keyword evidence="5 11" id="KW-0408">Iron</keyword>
<evidence type="ECO:0000256" key="7">
    <source>
        <dbReference type="ARBA" id="ARBA00023015"/>
    </source>
</evidence>
<evidence type="ECO:0000256" key="9">
    <source>
        <dbReference type="ARBA" id="ARBA00023157"/>
    </source>
</evidence>
<evidence type="ECO:0000256" key="4">
    <source>
        <dbReference type="ARBA" id="ARBA00022723"/>
    </source>
</evidence>
<protein>
    <recommendedName>
        <fullName evidence="11">Transcriptional regulator WhiB</fullName>
    </recommendedName>
</protein>
<comment type="PTM">
    <text evidence="11">The Fe-S cluster can be nitrosylated by nitric oxide (NO).</text>
</comment>
<keyword evidence="3 11" id="KW-0004">4Fe-4S</keyword>
<keyword evidence="11" id="KW-0963">Cytoplasm</keyword>
<keyword evidence="4 11" id="KW-0479">Metal-binding</keyword>
<gene>
    <name evidence="11" type="primary">whiB</name>
    <name evidence="13" type="ORF">GCM10023205_52590</name>
</gene>
<comment type="function">
    <text evidence="11">Acts as a transcriptional regulator. Probably redox-responsive. The apo- but not holo-form probably binds DNA.</text>
</comment>
<feature type="binding site" evidence="11">
    <location>
        <position position="57"/>
    </location>
    <ligand>
        <name>[4Fe-4S] cluster</name>
        <dbReference type="ChEBI" id="CHEBI:49883"/>
    </ligand>
</feature>
<evidence type="ECO:0000256" key="3">
    <source>
        <dbReference type="ARBA" id="ARBA00022485"/>
    </source>
</evidence>
<dbReference type="PROSITE" id="PS51674">
    <property type="entry name" value="4FE4S_WBL"/>
    <property type="match status" value="1"/>
</dbReference>
<evidence type="ECO:0000313" key="14">
    <source>
        <dbReference type="Proteomes" id="UP001500466"/>
    </source>
</evidence>
<feature type="binding site" evidence="11">
    <location>
        <position position="48"/>
    </location>
    <ligand>
        <name>[4Fe-4S] cluster</name>
        <dbReference type="ChEBI" id="CHEBI:49883"/>
    </ligand>
</feature>
<sequence>MLATVPTTPRGWRALSACADADPDLFHAPDDEREPARWLRETAALTVCAACPVRAACLAAAEAERDQYGVRGGTTPAMRGWRANGEPIRDGRPYYRTVRTAPAAA</sequence>
<evidence type="ECO:0000256" key="1">
    <source>
        <dbReference type="ARBA" id="ARBA00004496"/>
    </source>
</evidence>
<keyword evidence="7 11" id="KW-0805">Transcription regulation</keyword>
<comment type="subcellular location">
    <subcellularLocation>
        <location evidence="1 11">Cytoplasm</location>
    </subcellularLocation>
</comment>
<dbReference type="PANTHER" id="PTHR38839">
    <property type="entry name" value="TRANSCRIPTIONAL REGULATOR WHID-RELATED"/>
    <property type="match status" value="1"/>
</dbReference>
<keyword evidence="10 11" id="KW-0804">Transcription</keyword>
<evidence type="ECO:0000259" key="12">
    <source>
        <dbReference type="PROSITE" id="PS51674"/>
    </source>
</evidence>
<name>A0ABP9HTB3_9ACTN</name>
<comment type="cofactor">
    <cofactor evidence="11">
        <name>[4Fe-4S] cluster</name>
        <dbReference type="ChEBI" id="CHEBI:49883"/>
    </cofactor>
    <text evidence="11">Binds 1 [4Fe-4S] cluster per subunit. Following nitrosylation of the [4Fe-4S] cluster binds 1 [4Fe-8(NO)] cluster per subunit.</text>
</comment>
<reference evidence="14" key="1">
    <citation type="journal article" date="2019" name="Int. J. Syst. Evol. Microbiol.">
        <title>The Global Catalogue of Microorganisms (GCM) 10K type strain sequencing project: providing services to taxonomists for standard genome sequencing and annotation.</title>
        <authorList>
            <consortium name="The Broad Institute Genomics Platform"/>
            <consortium name="The Broad Institute Genome Sequencing Center for Infectious Disease"/>
            <person name="Wu L."/>
            <person name="Ma J."/>
        </authorList>
    </citation>
    <scope>NUCLEOTIDE SEQUENCE [LARGE SCALE GENOMIC DNA]</scope>
    <source>
        <strain evidence="14">JCM 17986</strain>
    </source>
</reference>
<feature type="domain" description="4Fe-4S Wbl-type" evidence="12">
    <location>
        <begin position="17"/>
        <end position="81"/>
    </location>
</feature>
<accession>A0ABP9HTB3</accession>
<proteinExistence type="inferred from homology"/>
<evidence type="ECO:0000256" key="8">
    <source>
        <dbReference type="ARBA" id="ARBA00023125"/>
    </source>
</evidence>
<feature type="binding site" evidence="11">
    <location>
        <position position="18"/>
    </location>
    <ligand>
        <name>[4Fe-4S] cluster</name>
        <dbReference type="ChEBI" id="CHEBI:49883"/>
    </ligand>
</feature>
<organism evidence="13 14">
    <name type="scientific">Yinghuangia aomiensis</name>
    <dbReference type="NCBI Taxonomy" id="676205"/>
    <lineage>
        <taxon>Bacteria</taxon>
        <taxon>Bacillati</taxon>
        <taxon>Actinomycetota</taxon>
        <taxon>Actinomycetes</taxon>
        <taxon>Kitasatosporales</taxon>
        <taxon>Streptomycetaceae</taxon>
        <taxon>Yinghuangia</taxon>
    </lineage>
</organism>
<evidence type="ECO:0000256" key="10">
    <source>
        <dbReference type="ARBA" id="ARBA00023163"/>
    </source>
</evidence>
<feature type="binding site" evidence="11">
    <location>
        <position position="51"/>
    </location>
    <ligand>
        <name>[4Fe-4S] cluster</name>
        <dbReference type="ChEBI" id="CHEBI:49883"/>
    </ligand>
</feature>
<keyword evidence="6 11" id="KW-0411">Iron-sulfur</keyword>
<comment type="PTM">
    <text evidence="11">Upon Fe-S cluster removal intramolecular disulfide bonds are formed.</text>
</comment>
<comment type="caution">
    <text evidence="13">The sequence shown here is derived from an EMBL/GenBank/DDBJ whole genome shotgun (WGS) entry which is preliminary data.</text>
</comment>
<evidence type="ECO:0000256" key="5">
    <source>
        <dbReference type="ARBA" id="ARBA00023004"/>
    </source>
</evidence>
<dbReference type="InterPro" id="IPR034768">
    <property type="entry name" value="4FE4S_WBL"/>
</dbReference>
<evidence type="ECO:0000256" key="11">
    <source>
        <dbReference type="HAMAP-Rule" id="MF_01479"/>
    </source>
</evidence>
<comment type="similarity">
    <text evidence="2 11">Belongs to the WhiB family.</text>
</comment>
<evidence type="ECO:0000256" key="2">
    <source>
        <dbReference type="ARBA" id="ARBA00006597"/>
    </source>
</evidence>
<keyword evidence="9 11" id="KW-1015">Disulfide bond</keyword>
<dbReference type="RefSeq" id="WP_345678156.1">
    <property type="nucleotide sequence ID" value="NZ_BAABHS010000019.1"/>
</dbReference>
<keyword evidence="14" id="KW-1185">Reference proteome</keyword>
<dbReference type="HAMAP" id="MF_01479">
    <property type="entry name" value="WhiB"/>
    <property type="match status" value="1"/>
</dbReference>
<dbReference type="Proteomes" id="UP001500466">
    <property type="component" value="Unassembled WGS sequence"/>
</dbReference>
<keyword evidence="8 11" id="KW-0238">DNA-binding</keyword>
<evidence type="ECO:0000256" key="6">
    <source>
        <dbReference type="ARBA" id="ARBA00023014"/>
    </source>
</evidence>
<dbReference type="Pfam" id="PF02467">
    <property type="entry name" value="Whib"/>
    <property type="match status" value="1"/>
</dbReference>
<evidence type="ECO:0000313" key="13">
    <source>
        <dbReference type="EMBL" id="GAA4978140.1"/>
    </source>
</evidence>